<dbReference type="KEGG" id="clz:BIU88_00865"/>
<accession>A0A1D8CVF5</accession>
<dbReference type="PANTHER" id="PTHR30606">
    <property type="entry name" value="LIPID A BIOSYNTHESIS LAUROYL ACYLTRANSFERASE"/>
    <property type="match status" value="1"/>
</dbReference>
<evidence type="ECO:0000256" key="7">
    <source>
        <dbReference type="SAM" id="Phobius"/>
    </source>
</evidence>
<dbReference type="GO" id="GO:0005886">
    <property type="term" value="C:plasma membrane"/>
    <property type="evidence" value="ECO:0007669"/>
    <property type="project" value="UniProtKB-SubCell"/>
</dbReference>
<dbReference type="OrthoDB" id="9801955at2"/>
<keyword evidence="5 7" id="KW-0472">Membrane</keyword>
<sequence>MGLNAKVSPKRFWKKIRRKSKAASGRLMYVILTLLGVIVRKLDRRQARRFAVLIGDFMHRVLGIRRDLVYRNLSLTFPDKSPDEIRRIARGVYRNVASALLEVLNLPLIRSREDAAALVDIEGDTAFEEWRRAGKGGAVLISAHYGNWELMAMAFGLMIRPITIIVKRLRNRMVDQKMNGFRTMQGNRIVYPRQSVRAGLRLLQNGGTLAILGDQSDPDEANFGEFLGRRATILHGAAFFALRAKVPLFMPICTSNGDGRYTITVSQIDTSGLTFNKADIATLAARYTSAIEAQILRRPEEWFWLHDRWKRS</sequence>
<comment type="subcellular location">
    <subcellularLocation>
        <location evidence="1">Cell inner membrane</location>
    </subcellularLocation>
</comment>
<keyword evidence="7" id="KW-0812">Transmembrane</keyword>
<evidence type="ECO:0000256" key="4">
    <source>
        <dbReference type="ARBA" id="ARBA00022679"/>
    </source>
</evidence>
<protein>
    <submittedName>
        <fullName evidence="8">Lipid A biosynthesis acyltransferase</fullName>
    </submittedName>
</protein>
<organism evidence="8 9">
    <name type="scientific">Chlorobaculum limnaeum</name>
    <dbReference type="NCBI Taxonomy" id="274537"/>
    <lineage>
        <taxon>Bacteria</taxon>
        <taxon>Pseudomonadati</taxon>
        <taxon>Chlorobiota</taxon>
        <taxon>Chlorobiia</taxon>
        <taxon>Chlorobiales</taxon>
        <taxon>Chlorobiaceae</taxon>
        <taxon>Chlorobaculum</taxon>
    </lineage>
</organism>
<keyword evidence="9" id="KW-1185">Reference proteome</keyword>
<dbReference type="STRING" id="274537.BIU88_00865"/>
<evidence type="ECO:0000256" key="2">
    <source>
        <dbReference type="ARBA" id="ARBA00022475"/>
    </source>
</evidence>
<dbReference type="CDD" id="cd07984">
    <property type="entry name" value="LPLAT_LABLAT-like"/>
    <property type="match status" value="1"/>
</dbReference>
<dbReference type="Proteomes" id="UP000095185">
    <property type="component" value="Chromosome"/>
</dbReference>
<dbReference type="InterPro" id="IPR004960">
    <property type="entry name" value="LipA_acyltrans"/>
</dbReference>
<dbReference type="AlphaFoldDB" id="A0A1D8CVF5"/>
<evidence type="ECO:0000313" key="9">
    <source>
        <dbReference type="Proteomes" id="UP000095185"/>
    </source>
</evidence>
<evidence type="ECO:0000256" key="1">
    <source>
        <dbReference type="ARBA" id="ARBA00004533"/>
    </source>
</evidence>
<dbReference type="PANTHER" id="PTHR30606:SF10">
    <property type="entry name" value="PHOSPHATIDYLINOSITOL MANNOSIDE ACYLTRANSFERASE"/>
    <property type="match status" value="1"/>
</dbReference>
<dbReference type="EMBL" id="CP017305">
    <property type="protein sequence ID" value="AOS82826.1"/>
    <property type="molecule type" value="Genomic_DNA"/>
</dbReference>
<keyword evidence="3" id="KW-0997">Cell inner membrane</keyword>
<evidence type="ECO:0000256" key="6">
    <source>
        <dbReference type="ARBA" id="ARBA00023315"/>
    </source>
</evidence>
<keyword evidence="7" id="KW-1133">Transmembrane helix</keyword>
<evidence type="ECO:0000256" key="5">
    <source>
        <dbReference type="ARBA" id="ARBA00023136"/>
    </source>
</evidence>
<gene>
    <name evidence="8" type="ORF">BIU88_00865</name>
</gene>
<keyword evidence="2" id="KW-1003">Cell membrane</keyword>
<keyword evidence="4" id="KW-0808">Transferase</keyword>
<keyword evidence="6 8" id="KW-0012">Acyltransferase</keyword>
<dbReference type="Pfam" id="PF03279">
    <property type="entry name" value="Lip_A_acyltrans"/>
    <property type="match status" value="1"/>
</dbReference>
<dbReference type="GO" id="GO:0009247">
    <property type="term" value="P:glycolipid biosynthetic process"/>
    <property type="evidence" value="ECO:0007669"/>
    <property type="project" value="UniProtKB-ARBA"/>
</dbReference>
<feature type="transmembrane region" description="Helical" evidence="7">
    <location>
        <begin position="21"/>
        <end position="39"/>
    </location>
</feature>
<evidence type="ECO:0000313" key="8">
    <source>
        <dbReference type="EMBL" id="AOS82826.1"/>
    </source>
</evidence>
<reference evidence="8" key="1">
    <citation type="submission" date="2016-09" db="EMBL/GenBank/DDBJ databases">
        <title>Genome sequence of Chlorobaculum limnaeum.</title>
        <authorList>
            <person name="Liu Z."/>
            <person name="Tank M."/>
            <person name="Bryant D.A."/>
        </authorList>
    </citation>
    <scope>NUCLEOTIDE SEQUENCE [LARGE SCALE GENOMIC DNA]</scope>
    <source>
        <strain evidence="8">DSM 1677</strain>
    </source>
</reference>
<proteinExistence type="predicted"/>
<dbReference type="GO" id="GO:0016746">
    <property type="term" value="F:acyltransferase activity"/>
    <property type="evidence" value="ECO:0007669"/>
    <property type="project" value="UniProtKB-KW"/>
</dbReference>
<evidence type="ECO:0000256" key="3">
    <source>
        <dbReference type="ARBA" id="ARBA00022519"/>
    </source>
</evidence>
<name>A0A1D8CVF5_CHLLM</name>